<keyword evidence="4 7" id="KW-0560">Oxidoreductase</keyword>
<dbReference type="GO" id="GO:0042744">
    <property type="term" value="P:hydrogen peroxide catabolic process"/>
    <property type="evidence" value="ECO:0007669"/>
    <property type="project" value="TreeGrafter"/>
</dbReference>
<gene>
    <name evidence="10" type="ORF">BDK51DRAFT_43235</name>
</gene>
<accession>A0A4P9W4W8</accession>
<evidence type="ECO:0000256" key="6">
    <source>
        <dbReference type="RuleBase" id="RU004241"/>
    </source>
</evidence>
<keyword evidence="7" id="KW-0732">Signal</keyword>
<evidence type="ECO:0000313" key="11">
    <source>
        <dbReference type="Proteomes" id="UP000269721"/>
    </source>
</evidence>
<dbReference type="PANTHER" id="PTHR31356:SF36">
    <property type="entry name" value="L-ASCORBATE PEROXIDASE 3"/>
    <property type="match status" value="1"/>
</dbReference>
<dbReference type="GO" id="GO:0000302">
    <property type="term" value="P:response to reactive oxygen species"/>
    <property type="evidence" value="ECO:0007669"/>
    <property type="project" value="TreeGrafter"/>
</dbReference>
<evidence type="ECO:0000256" key="1">
    <source>
        <dbReference type="ARBA" id="ARBA00022559"/>
    </source>
</evidence>
<dbReference type="Gene3D" id="1.10.520.10">
    <property type="match status" value="1"/>
</dbReference>
<feature type="domain" description="Plant heme peroxidase family profile" evidence="9">
    <location>
        <begin position="120"/>
        <end position="320"/>
    </location>
</feature>
<dbReference type="AlphaFoldDB" id="A0A4P9W4W8"/>
<keyword evidence="1 7" id="KW-0575">Peroxidase</keyword>
<evidence type="ECO:0000256" key="4">
    <source>
        <dbReference type="ARBA" id="ARBA00023002"/>
    </source>
</evidence>
<organism evidence="10 11">
    <name type="scientific">Blyttiomyces helicus</name>
    <dbReference type="NCBI Taxonomy" id="388810"/>
    <lineage>
        <taxon>Eukaryota</taxon>
        <taxon>Fungi</taxon>
        <taxon>Fungi incertae sedis</taxon>
        <taxon>Chytridiomycota</taxon>
        <taxon>Chytridiomycota incertae sedis</taxon>
        <taxon>Chytridiomycetes</taxon>
        <taxon>Chytridiomycetes incertae sedis</taxon>
        <taxon>Blyttiomyces</taxon>
    </lineage>
</organism>
<evidence type="ECO:0000256" key="8">
    <source>
        <dbReference type="SAM" id="MobiDB-lite"/>
    </source>
</evidence>
<evidence type="ECO:0000256" key="2">
    <source>
        <dbReference type="ARBA" id="ARBA00022617"/>
    </source>
</evidence>
<evidence type="ECO:0000256" key="5">
    <source>
        <dbReference type="ARBA" id="ARBA00023004"/>
    </source>
</evidence>
<dbReference type="GO" id="GO:0004601">
    <property type="term" value="F:peroxidase activity"/>
    <property type="evidence" value="ECO:0007669"/>
    <property type="project" value="UniProtKB-KW"/>
</dbReference>
<dbReference type="EMBL" id="KZ997440">
    <property type="protein sequence ID" value="RKO87411.1"/>
    <property type="molecule type" value="Genomic_DNA"/>
</dbReference>
<feature type="signal peptide" evidence="7">
    <location>
        <begin position="1"/>
        <end position="21"/>
    </location>
</feature>
<keyword evidence="5" id="KW-0408">Iron</keyword>
<dbReference type="PROSITE" id="PS50873">
    <property type="entry name" value="PEROXIDASE_4"/>
    <property type="match status" value="1"/>
</dbReference>
<dbReference type="Pfam" id="PF00141">
    <property type="entry name" value="peroxidase"/>
    <property type="match status" value="1"/>
</dbReference>
<dbReference type="EC" id="1.11.1.-" evidence="7"/>
<dbReference type="CDD" id="cd00314">
    <property type="entry name" value="plant_peroxidase_like"/>
    <property type="match status" value="1"/>
</dbReference>
<dbReference type="PANTHER" id="PTHR31356">
    <property type="entry name" value="THYLAKOID LUMENAL 29 KDA PROTEIN, CHLOROPLASTIC-RELATED"/>
    <property type="match status" value="1"/>
</dbReference>
<dbReference type="OrthoDB" id="2114378at2759"/>
<keyword evidence="11" id="KW-1185">Reference proteome</keyword>
<keyword evidence="2" id="KW-0349">Heme</keyword>
<evidence type="ECO:0000256" key="3">
    <source>
        <dbReference type="ARBA" id="ARBA00022723"/>
    </source>
</evidence>
<dbReference type="Proteomes" id="UP000269721">
    <property type="component" value="Unassembled WGS sequence"/>
</dbReference>
<dbReference type="InterPro" id="IPR002016">
    <property type="entry name" value="Haem_peroxidase"/>
</dbReference>
<dbReference type="InterPro" id="IPR010255">
    <property type="entry name" value="Haem_peroxidase_sf"/>
</dbReference>
<dbReference type="InterPro" id="IPR044831">
    <property type="entry name" value="Ccp1-like"/>
</dbReference>
<sequence length="389" mass="41516">MLTRILSAAVALAAMAPMASAGAGPSVIANRPTNIYQSTIIAIEDFILANGCGGEKAKNPATGRVLPPLWLRFIRFRIVNEFVRPGNEGLALADMPYALFAVTDPASIGTDALNSSILMTDMMNLAAIIIIACCGGPQIPFTSCLSHPWPDPEGLLPLPSDSSNLTVSKMDRMGLNASQIVAIVTGSHTMGGAHAAHNPQLTNEEFAPFDSTPTVFDKDIFKQVLNGKRLIPLPQSVPPAPTNSPLLDLPHLRTGAALNRSKMNGTGDPVHYPRALPLEKLCVKGRSGCPSAVMEKARLALVRINRVVKEQEDPRSAGNIPVPDLTGAAEEGQGSHTSFFAERRHVVAQDVGVGTNQNATTFWTRIEKNFAAESDGMISDRNAQSLMNR</sequence>
<evidence type="ECO:0000313" key="10">
    <source>
        <dbReference type="EMBL" id="RKO87411.1"/>
    </source>
</evidence>
<name>A0A4P9W4W8_9FUNG</name>
<feature type="region of interest" description="Disordered" evidence="8">
    <location>
        <begin position="313"/>
        <end position="333"/>
    </location>
</feature>
<protein>
    <recommendedName>
        <fullName evidence="7">Peroxidase</fullName>
        <ecNumber evidence="7">1.11.1.-</ecNumber>
    </recommendedName>
</protein>
<comment type="similarity">
    <text evidence="6">Belongs to the peroxidase family.</text>
</comment>
<proteinExistence type="inferred from homology"/>
<feature type="chain" id="PRO_5020964808" description="Peroxidase" evidence="7">
    <location>
        <begin position="22"/>
        <end position="389"/>
    </location>
</feature>
<keyword evidence="3" id="KW-0479">Metal-binding</keyword>
<dbReference type="GO" id="GO:0020037">
    <property type="term" value="F:heme binding"/>
    <property type="evidence" value="ECO:0007669"/>
    <property type="project" value="UniProtKB-UniRule"/>
</dbReference>
<evidence type="ECO:0000256" key="7">
    <source>
        <dbReference type="RuleBase" id="RU363051"/>
    </source>
</evidence>
<dbReference type="GO" id="GO:0034599">
    <property type="term" value="P:cellular response to oxidative stress"/>
    <property type="evidence" value="ECO:0007669"/>
    <property type="project" value="InterPro"/>
</dbReference>
<evidence type="ECO:0000259" key="9">
    <source>
        <dbReference type="PROSITE" id="PS50873"/>
    </source>
</evidence>
<dbReference type="Gene3D" id="1.10.420.10">
    <property type="entry name" value="Peroxidase, domain 2"/>
    <property type="match status" value="1"/>
</dbReference>
<dbReference type="GO" id="GO:0046872">
    <property type="term" value="F:metal ion binding"/>
    <property type="evidence" value="ECO:0007669"/>
    <property type="project" value="UniProtKB-UniRule"/>
</dbReference>
<dbReference type="SUPFAM" id="SSF48113">
    <property type="entry name" value="Heme-dependent peroxidases"/>
    <property type="match status" value="1"/>
</dbReference>
<reference evidence="11" key="1">
    <citation type="journal article" date="2018" name="Nat. Microbiol.">
        <title>Leveraging single-cell genomics to expand the fungal tree of life.</title>
        <authorList>
            <person name="Ahrendt S.R."/>
            <person name="Quandt C.A."/>
            <person name="Ciobanu D."/>
            <person name="Clum A."/>
            <person name="Salamov A."/>
            <person name="Andreopoulos B."/>
            <person name="Cheng J.F."/>
            <person name="Woyke T."/>
            <person name="Pelin A."/>
            <person name="Henrissat B."/>
            <person name="Reynolds N.K."/>
            <person name="Benny G.L."/>
            <person name="Smith M.E."/>
            <person name="James T.Y."/>
            <person name="Grigoriev I.V."/>
        </authorList>
    </citation>
    <scope>NUCLEOTIDE SEQUENCE [LARGE SCALE GENOMIC DNA]</scope>
</reference>